<dbReference type="CDD" id="cd07572">
    <property type="entry name" value="nit"/>
    <property type="match status" value="1"/>
</dbReference>
<evidence type="ECO:0000313" key="4">
    <source>
        <dbReference type="Proteomes" id="UP000067738"/>
    </source>
</evidence>
<sequence length="275" mass="31333">MSKIKIALCQMNVVDNKQKNILKATSMIDEAASYNANFVVLPEMFNCPYSNDKFTEYAEEEKTSPTIKSISKLAKKHEMYILAGSIPEKEESKIYNTSYMFDKNGRIIGKHRKMHLFDVDVKGGIYFKESDTLTPGNKFNVCECDFGTVGLGICYDVRFPQLAQINVEKGAQILVYPGAFNMTTGPAHWELLFRSRALDNQVFCIGVAPALNENASYHSYGHSILVNPWGEVICQLKQKEELKIVEIDLNEIKKVRQEIPILKNKRNDLYEIIEK</sequence>
<dbReference type="GO" id="GO:0050152">
    <property type="term" value="F:omega-amidase activity"/>
    <property type="evidence" value="ECO:0007669"/>
    <property type="project" value="TreeGrafter"/>
</dbReference>
<protein>
    <submittedName>
        <fullName evidence="3">N-carbamoyl-D-amino acid amidohydrolase AguB</fullName>
    </submittedName>
</protein>
<dbReference type="GO" id="GO:0006528">
    <property type="term" value="P:asparagine metabolic process"/>
    <property type="evidence" value="ECO:0007669"/>
    <property type="project" value="TreeGrafter"/>
</dbReference>
<dbReference type="GeneID" id="26735493"/>
<dbReference type="SUPFAM" id="SSF56317">
    <property type="entry name" value="Carbon-nitrogen hydrolase"/>
    <property type="match status" value="1"/>
</dbReference>
<dbReference type="PROSITE" id="PS50263">
    <property type="entry name" value="CN_HYDROLASE"/>
    <property type="match status" value="1"/>
</dbReference>
<dbReference type="InterPro" id="IPR036526">
    <property type="entry name" value="C-N_Hydrolase_sf"/>
</dbReference>
<dbReference type="PANTHER" id="PTHR23088:SF30">
    <property type="entry name" value="OMEGA-AMIDASE NIT2"/>
    <property type="match status" value="1"/>
</dbReference>
<dbReference type="OrthoDB" id="41015at2157"/>
<dbReference type="EMBL" id="CP011266">
    <property type="protein sequence ID" value="ALT68315.1"/>
    <property type="molecule type" value="Genomic_DNA"/>
</dbReference>
<dbReference type="Proteomes" id="UP000067738">
    <property type="component" value="Chromosome"/>
</dbReference>
<dbReference type="PANTHER" id="PTHR23088">
    <property type="entry name" value="NITRILASE-RELATED"/>
    <property type="match status" value="1"/>
</dbReference>
<dbReference type="KEGG" id="mmil:sm9_0516"/>
<dbReference type="RefSeq" id="WP_058738644.1">
    <property type="nucleotide sequence ID" value="NZ_CP011266.1"/>
</dbReference>
<gene>
    <name evidence="3" type="primary">aguB</name>
    <name evidence="3" type="ORF">sm9_0516</name>
</gene>
<dbReference type="InterPro" id="IPR045254">
    <property type="entry name" value="Nit1/2_C-N_Hydrolase"/>
</dbReference>
<keyword evidence="4" id="KW-1185">Reference proteome</keyword>
<organism evidence="3 4">
    <name type="scientific">Methanobrevibacter millerae</name>
    <dbReference type="NCBI Taxonomy" id="230361"/>
    <lineage>
        <taxon>Archaea</taxon>
        <taxon>Methanobacteriati</taxon>
        <taxon>Methanobacteriota</taxon>
        <taxon>Methanomada group</taxon>
        <taxon>Methanobacteria</taxon>
        <taxon>Methanobacteriales</taxon>
        <taxon>Methanobacteriaceae</taxon>
        <taxon>Methanobrevibacter</taxon>
    </lineage>
</organism>
<dbReference type="GO" id="GO:0006541">
    <property type="term" value="P:glutamine metabolic process"/>
    <property type="evidence" value="ECO:0007669"/>
    <property type="project" value="TreeGrafter"/>
</dbReference>
<keyword evidence="1 3" id="KW-0378">Hydrolase</keyword>
<feature type="domain" description="CN hydrolase" evidence="2">
    <location>
        <begin position="4"/>
        <end position="249"/>
    </location>
</feature>
<dbReference type="PROSITE" id="PS01227">
    <property type="entry name" value="UPF0012"/>
    <property type="match status" value="1"/>
</dbReference>
<dbReference type="AlphaFoldDB" id="A0A0U3CEQ6"/>
<dbReference type="Pfam" id="PF00795">
    <property type="entry name" value="CN_hydrolase"/>
    <property type="match status" value="1"/>
</dbReference>
<evidence type="ECO:0000313" key="3">
    <source>
        <dbReference type="EMBL" id="ALT68315.1"/>
    </source>
</evidence>
<proteinExistence type="predicted"/>
<dbReference type="GO" id="GO:0006107">
    <property type="term" value="P:oxaloacetate metabolic process"/>
    <property type="evidence" value="ECO:0007669"/>
    <property type="project" value="TreeGrafter"/>
</dbReference>
<dbReference type="PATRIC" id="fig|230361.4.peg.539"/>
<accession>A0A0U3CEQ6</accession>
<reference evidence="3 4" key="1">
    <citation type="submission" date="2015-04" db="EMBL/GenBank/DDBJ databases">
        <title>The complete genome sequence of the rumen methanogen Methanobrevibacter millerae SM9.</title>
        <authorList>
            <person name="Leahy S.C."/>
            <person name="Kelly W.J."/>
            <person name="Pacheco D.M."/>
            <person name="Li D."/>
            <person name="Altermann E."/>
            <person name="Attwood G.T."/>
        </authorList>
    </citation>
    <scope>NUCLEOTIDE SEQUENCE [LARGE SCALE GENOMIC DNA]</scope>
    <source>
        <strain evidence="3 4">SM9</strain>
    </source>
</reference>
<evidence type="ECO:0000259" key="2">
    <source>
        <dbReference type="PROSITE" id="PS50263"/>
    </source>
</evidence>
<name>A0A0U3CEQ6_9EURY</name>
<dbReference type="InterPro" id="IPR003010">
    <property type="entry name" value="C-N_Hydrolase"/>
</dbReference>
<dbReference type="Gene3D" id="3.60.110.10">
    <property type="entry name" value="Carbon-nitrogen hydrolase"/>
    <property type="match status" value="1"/>
</dbReference>
<evidence type="ECO:0000256" key="1">
    <source>
        <dbReference type="ARBA" id="ARBA00022801"/>
    </source>
</evidence>
<dbReference type="InterPro" id="IPR001110">
    <property type="entry name" value="UPF0012_CS"/>
</dbReference>